<dbReference type="InterPro" id="IPR015421">
    <property type="entry name" value="PyrdxlP-dep_Trfase_major"/>
</dbReference>
<dbReference type="PANTHER" id="PTHR14237:SF62">
    <property type="entry name" value="AMINOTRANSFERASE CLASS V DOMAIN-CONTAINING PROTEIN"/>
    <property type="match status" value="1"/>
</dbReference>
<dbReference type="eggNOG" id="KOG2142">
    <property type="taxonomic scope" value="Eukaryota"/>
</dbReference>
<dbReference type="Gramene" id="EFJ13929">
    <property type="protein sequence ID" value="EFJ13929"/>
    <property type="gene ID" value="SELMODRAFT_446104"/>
</dbReference>
<feature type="compositionally biased region" description="Polar residues" evidence="1">
    <location>
        <begin position="1"/>
        <end position="10"/>
    </location>
</feature>
<dbReference type="EMBL" id="GL377630">
    <property type="protein sequence ID" value="EFJ13929.1"/>
    <property type="molecule type" value="Genomic_DNA"/>
</dbReference>
<dbReference type="STRING" id="88036.D8SNR6"/>
<dbReference type="OrthoDB" id="10264306at2759"/>
<dbReference type="SUPFAM" id="SSF53383">
    <property type="entry name" value="PLP-dependent transferases"/>
    <property type="match status" value="1"/>
</dbReference>
<feature type="compositionally biased region" description="Polar residues" evidence="1">
    <location>
        <begin position="102"/>
        <end position="111"/>
    </location>
</feature>
<reference evidence="3 4" key="1">
    <citation type="journal article" date="2011" name="Science">
        <title>The Selaginella genome identifies genetic changes associated with the evolution of vascular plants.</title>
        <authorList>
            <person name="Banks J.A."/>
            <person name="Nishiyama T."/>
            <person name="Hasebe M."/>
            <person name="Bowman J.L."/>
            <person name="Gribskov M."/>
            <person name="dePamphilis C."/>
            <person name="Albert V.A."/>
            <person name="Aono N."/>
            <person name="Aoyama T."/>
            <person name="Ambrose B.A."/>
            <person name="Ashton N.W."/>
            <person name="Axtell M.J."/>
            <person name="Barker E."/>
            <person name="Barker M.S."/>
            <person name="Bennetzen J.L."/>
            <person name="Bonawitz N.D."/>
            <person name="Chapple C."/>
            <person name="Cheng C."/>
            <person name="Correa L.G."/>
            <person name="Dacre M."/>
            <person name="DeBarry J."/>
            <person name="Dreyer I."/>
            <person name="Elias M."/>
            <person name="Engstrom E.M."/>
            <person name="Estelle M."/>
            <person name="Feng L."/>
            <person name="Finet C."/>
            <person name="Floyd S.K."/>
            <person name="Frommer W.B."/>
            <person name="Fujita T."/>
            <person name="Gramzow L."/>
            <person name="Gutensohn M."/>
            <person name="Harholt J."/>
            <person name="Hattori M."/>
            <person name="Heyl A."/>
            <person name="Hirai T."/>
            <person name="Hiwatashi Y."/>
            <person name="Ishikawa M."/>
            <person name="Iwata M."/>
            <person name="Karol K.G."/>
            <person name="Koehler B."/>
            <person name="Kolukisaoglu U."/>
            <person name="Kubo M."/>
            <person name="Kurata T."/>
            <person name="Lalonde S."/>
            <person name="Li K."/>
            <person name="Li Y."/>
            <person name="Litt A."/>
            <person name="Lyons E."/>
            <person name="Manning G."/>
            <person name="Maruyama T."/>
            <person name="Michael T.P."/>
            <person name="Mikami K."/>
            <person name="Miyazaki S."/>
            <person name="Morinaga S."/>
            <person name="Murata T."/>
            <person name="Mueller-Roeber B."/>
            <person name="Nelson D.R."/>
            <person name="Obara M."/>
            <person name="Oguri Y."/>
            <person name="Olmstead R.G."/>
            <person name="Onodera N."/>
            <person name="Petersen B.L."/>
            <person name="Pils B."/>
            <person name="Prigge M."/>
            <person name="Rensing S.A."/>
            <person name="Riano-Pachon D.M."/>
            <person name="Roberts A.W."/>
            <person name="Sato Y."/>
            <person name="Scheller H.V."/>
            <person name="Schulz B."/>
            <person name="Schulz C."/>
            <person name="Shakirov E.V."/>
            <person name="Shibagaki N."/>
            <person name="Shinohara N."/>
            <person name="Shippen D.E."/>
            <person name="Soerensen I."/>
            <person name="Sotooka R."/>
            <person name="Sugimoto N."/>
            <person name="Sugita M."/>
            <person name="Sumikawa N."/>
            <person name="Tanurdzic M."/>
            <person name="Theissen G."/>
            <person name="Ulvskov P."/>
            <person name="Wakazuki S."/>
            <person name="Weng J.K."/>
            <person name="Willats W.W."/>
            <person name="Wipf D."/>
            <person name="Wolf P.G."/>
            <person name="Yang L."/>
            <person name="Zimmer A.D."/>
            <person name="Zhu Q."/>
            <person name="Mitros T."/>
            <person name="Hellsten U."/>
            <person name="Loque D."/>
            <person name="Otillar R."/>
            <person name="Salamov A."/>
            <person name="Schmutz J."/>
            <person name="Shapiro H."/>
            <person name="Lindquist E."/>
            <person name="Lucas S."/>
            <person name="Rokhsar D."/>
            <person name="Grigoriev I.V."/>
        </authorList>
    </citation>
    <scope>NUCLEOTIDE SEQUENCE [LARGE SCALE GENOMIC DNA]</scope>
</reference>
<sequence>MFNRLSSRLRNSGAHGHSNKKKIDSRPASSPPAARNGNRPSSPANWDDTESLDSYSAFHAESLFPLDSSGEQAVDPLASTNDQFLGSLSFNSSSDDNDQASKRSWPTSSSVPEEEINVGPAVLPEYVEAEEQFLDDYEDYFENLSLDNVRKEQYSNLDLQRVVHLDYANNPLFSSYQVEEHTQFLLEEAPCSASILPSGSRLRNRIVGLQNRILGMLNASKDDYPTLVLTAGVSASFRLFAEIYPLDRSSQILVCQDTHESIRHLVSAAARSGTRVSVAGLRSTDLAAPRGEIQRLLNKMASRLVIGQGGGVVVIPAQSGLTGTRYGVDWIKQTHAKGWHALLDVSIALPAAGVVDVAIERPEFVVGSLHHALGYPPGVGFLAIRRDVEALVMKKLKSRTSPAFVEAAGVHIACEDGGMVINGLTLAAVATGLDHLESIGMDRIGKRVECLAAWLHANLKRINHVGENSRPMIKVYGSKERERGSMVVFNLVDSTGNLFPPHIVRSLAEKQNIKLGTCGFANHPLVAPISQRSSSAHPLATFRAVTISLGAVSNFQDAYRFVQFLLRFRDEEYMSVEAMGFIDESAFKQR</sequence>
<dbReference type="InterPro" id="IPR015422">
    <property type="entry name" value="PyrdxlP-dep_Trfase_small"/>
</dbReference>
<accession>D8SNR6</accession>
<dbReference type="KEGG" id="smo:SELMODRAFT_446104"/>
<dbReference type="InterPro" id="IPR000192">
    <property type="entry name" value="Aminotrans_V_dom"/>
</dbReference>
<feature type="region of interest" description="Disordered" evidence="1">
    <location>
        <begin position="1"/>
        <end position="52"/>
    </location>
</feature>
<keyword evidence="4" id="KW-1185">Reference proteome</keyword>
<dbReference type="Gene3D" id="3.40.640.10">
    <property type="entry name" value="Type I PLP-dependent aspartate aminotransferase-like (Major domain)"/>
    <property type="match status" value="1"/>
</dbReference>
<dbReference type="PANTHER" id="PTHR14237">
    <property type="entry name" value="MOLYBDOPTERIN COFACTOR SULFURASE MOSC"/>
    <property type="match status" value="1"/>
</dbReference>
<proteinExistence type="predicted"/>
<evidence type="ECO:0000313" key="4">
    <source>
        <dbReference type="Proteomes" id="UP000001514"/>
    </source>
</evidence>
<evidence type="ECO:0000313" key="3">
    <source>
        <dbReference type="EMBL" id="EFJ13929.1"/>
    </source>
</evidence>
<evidence type="ECO:0000259" key="2">
    <source>
        <dbReference type="Pfam" id="PF00266"/>
    </source>
</evidence>
<name>D8SNR6_SELML</name>
<dbReference type="InParanoid" id="D8SNR6"/>
<dbReference type="Proteomes" id="UP000001514">
    <property type="component" value="Unassembled WGS sequence"/>
</dbReference>
<protein>
    <recommendedName>
        <fullName evidence="2">Aminotransferase class V domain-containing protein</fullName>
    </recommendedName>
</protein>
<dbReference type="Gene3D" id="3.90.1150.10">
    <property type="entry name" value="Aspartate Aminotransferase, domain 1"/>
    <property type="match status" value="1"/>
</dbReference>
<feature type="region of interest" description="Disordered" evidence="1">
    <location>
        <begin position="88"/>
        <end position="115"/>
    </location>
</feature>
<evidence type="ECO:0000256" key="1">
    <source>
        <dbReference type="SAM" id="MobiDB-lite"/>
    </source>
</evidence>
<feature type="domain" description="Aminotransferase class V" evidence="2">
    <location>
        <begin position="212"/>
        <end position="519"/>
    </location>
</feature>
<dbReference type="OMA" id="WEWDRIF"/>
<dbReference type="InterPro" id="IPR015424">
    <property type="entry name" value="PyrdxlP-dep_Trfase"/>
</dbReference>
<gene>
    <name evidence="3" type="ORF">SELMODRAFT_446104</name>
</gene>
<dbReference type="AlphaFoldDB" id="D8SNR6"/>
<dbReference type="HOGENOM" id="CLU_010913_4_0_1"/>
<organism evidence="4">
    <name type="scientific">Selaginella moellendorffii</name>
    <name type="common">Spikemoss</name>
    <dbReference type="NCBI Taxonomy" id="88036"/>
    <lineage>
        <taxon>Eukaryota</taxon>
        <taxon>Viridiplantae</taxon>
        <taxon>Streptophyta</taxon>
        <taxon>Embryophyta</taxon>
        <taxon>Tracheophyta</taxon>
        <taxon>Lycopodiopsida</taxon>
        <taxon>Selaginellales</taxon>
        <taxon>Selaginellaceae</taxon>
        <taxon>Selaginella</taxon>
    </lineage>
</organism>
<dbReference type="Pfam" id="PF00266">
    <property type="entry name" value="Aminotran_5"/>
    <property type="match status" value="1"/>
</dbReference>